<keyword evidence="3" id="KW-1185">Reference proteome</keyword>
<proteinExistence type="predicted"/>
<accession>A0ABX9ATP8</accession>
<dbReference type="RefSeq" id="WP_222159402.1">
    <property type="nucleotide sequence ID" value="NZ_CP081864.1"/>
</dbReference>
<gene>
    <name evidence="1" type="ORF">K6K13_02435</name>
    <name evidence="2" type="ORF">K6K13_02890</name>
</gene>
<evidence type="ECO:0000313" key="1">
    <source>
        <dbReference type="EMBL" id="QZN96350.1"/>
    </source>
</evidence>
<evidence type="ECO:0000313" key="3">
    <source>
        <dbReference type="Proteomes" id="UP000825886"/>
    </source>
</evidence>
<evidence type="ECO:0000313" key="2">
    <source>
        <dbReference type="EMBL" id="QZN96429.1"/>
    </source>
</evidence>
<name>A0ABX9ATP8_9ENTR</name>
<protein>
    <submittedName>
        <fullName evidence="1">Uncharacterized protein</fullName>
    </submittedName>
</protein>
<reference evidence="1 3" key="1">
    <citation type="submission" date="2021-08" db="EMBL/GenBank/DDBJ databases">
        <title>Culture and genomic analysis of Symbiopectobacterium purcellii sp. nov. gen. nov., isolated from the leafhopper Empoasca decipiens.</title>
        <authorList>
            <person name="Nadal-Jimenez P."/>
            <person name="Siozios S."/>
            <person name="Halliday N."/>
            <person name="Camara M."/>
            <person name="Hurst G.D.D."/>
        </authorList>
    </citation>
    <scope>NUCLEOTIDE SEQUENCE [LARGE SCALE GENOMIC DNA]</scope>
    <source>
        <strain evidence="1 3">SyEd1</strain>
    </source>
</reference>
<dbReference type="EMBL" id="CP081864">
    <property type="protein sequence ID" value="QZN96350.1"/>
    <property type="molecule type" value="Genomic_DNA"/>
</dbReference>
<sequence length="66" mass="7681">MEKQHYSLLFNKAAQTLIRHRMVTLMVLVRPLLRPVSRRDKGPDFLSQQRIVAFSMTTNLDITISP</sequence>
<organism evidence="1 3">
    <name type="scientific">Symbiopectobacterium purcellii</name>
    <dbReference type="NCBI Taxonomy" id="2871826"/>
    <lineage>
        <taxon>Bacteria</taxon>
        <taxon>Pseudomonadati</taxon>
        <taxon>Pseudomonadota</taxon>
        <taxon>Gammaproteobacteria</taxon>
        <taxon>Enterobacterales</taxon>
        <taxon>Enterobacteriaceae</taxon>
    </lineage>
</organism>
<dbReference type="EMBL" id="CP081864">
    <property type="protein sequence ID" value="QZN96429.1"/>
    <property type="molecule type" value="Genomic_DNA"/>
</dbReference>
<dbReference type="Proteomes" id="UP000825886">
    <property type="component" value="Chromosome"/>
</dbReference>